<accession>A0A1U7Y1S2</accession>
<dbReference type="OrthoDB" id="1912561at2759"/>
<gene>
    <name evidence="2" type="primary">LOC104244387</name>
</gene>
<dbReference type="eggNOG" id="KOG0017">
    <property type="taxonomic scope" value="Eukaryota"/>
</dbReference>
<dbReference type="AlphaFoldDB" id="A0A1U7Y1S2"/>
<dbReference type="Pfam" id="PF14223">
    <property type="entry name" value="Retrotran_gag_2"/>
    <property type="match status" value="1"/>
</dbReference>
<reference evidence="1" key="1">
    <citation type="journal article" date="2013" name="Genome Biol.">
        <title>Reference genomes and transcriptomes of Nicotiana sylvestris and Nicotiana tomentosiformis.</title>
        <authorList>
            <person name="Sierro N."/>
            <person name="Battey J.N."/>
            <person name="Ouadi S."/>
            <person name="Bovet L."/>
            <person name="Goepfert S."/>
            <person name="Bakaher N."/>
            <person name="Peitsch M.C."/>
            <person name="Ivanov N.V."/>
        </authorList>
    </citation>
    <scope>NUCLEOTIDE SEQUENCE [LARGE SCALE GENOMIC DNA]</scope>
</reference>
<evidence type="ECO:0000313" key="2">
    <source>
        <dbReference type="RefSeq" id="XP_009798097.1"/>
    </source>
</evidence>
<evidence type="ECO:0000313" key="1">
    <source>
        <dbReference type="Proteomes" id="UP000189701"/>
    </source>
</evidence>
<reference evidence="2" key="2">
    <citation type="submission" date="2025-08" db="UniProtKB">
        <authorList>
            <consortium name="RefSeq"/>
        </authorList>
    </citation>
    <scope>IDENTIFICATION</scope>
    <source>
        <tissue evidence="2">Leaf</tissue>
    </source>
</reference>
<dbReference type="PANTHER" id="PTHR47481:SF21">
    <property type="entry name" value="BASIC-LEUCINE ZIPPER TRANSCRIPTION FACTOR Q-RELATED"/>
    <property type="match status" value="1"/>
</dbReference>
<dbReference type="RefSeq" id="XP_009798097.1">
    <property type="nucleotide sequence ID" value="XM_009799795.1"/>
</dbReference>
<dbReference type="Proteomes" id="UP000189701">
    <property type="component" value="Unplaced"/>
</dbReference>
<proteinExistence type="predicted"/>
<keyword evidence="1" id="KW-1185">Reference proteome</keyword>
<name>A0A1U7Y1S2_NICSY</name>
<sequence>MAPSSPIVVNADNTSGSKTVVQFNPLAQLPIKLTGSHNLSLWKAQVSMLMRGYNLFDSTIASTVASAANAKMAWDALHIAYANKTQTQIFSLRDRLARLSKDSRPIADYLYQVLLLCDELTTAGSPIFNEELVVKILTGLGSEFRDLSAAIRARDSTISYEELYEKLLDHELFRHHEEAKRTPSVFLLQ</sequence>
<dbReference type="PANTHER" id="PTHR47481">
    <property type="match status" value="1"/>
</dbReference>
<protein>
    <submittedName>
        <fullName evidence="2">Uncharacterized protein LOC104244387</fullName>
    </submittedName>
</protein>
<organism evidence="1 2">
    <name type="scientific">Nicotiana sylvestris</name>
    <name type="common">Wood tobacco</name>
    <name type="synonym">South American tobacco</name>
    <dbReference type="NCBI Taxonomy" id="4096"/>
    <lineage>
        <taxon>Eukaryota</taxon>
        <taxon>Viridiplantae</taxon>
        <taxon>Streptophyta</taxon>
        <taxon>Embryophyta</taxon>
        <taxon>Tracheophyta</taxon>
        <taxon>Spermatophyta</taxon>
        <taxon>Magnoliopsida</taxon>
        <taxon>eudicotyledons</taxon>
        <taxon>Gunneridae</taxon>
        <taxon>Pentapetalae</taxon>
        <taxon>asterids</taxon>
        <taxon>lamiids</taxon>
        <taxon>Solanales</taxon>
        <taxon>Solanaceae</taxon>
        <taxon>Nicotianoideae</taxon>
        <taxon>Nicotianeae</taxon>
        <taxon>Nicotiana</taxon>
    </lineage>
</organism>